<dbReference type="EMBL" id="RQFL01000007">
    <property type="protein sequence ID" value="TGK94587.1"/>
    <property type="molecule type" value="Genomic_DNA"/>
</dbReference>
<dbReference type="EMBL" id="RQFM01000022">
    <property type="protein sequence ID" value="TGK85691.1"/>
    <property type="molecule type" value="Genomic_DNA"/>
</dbReference>
<dbReference type="Proteomes" id="UP000297918">
    <property type="component" value="Unassembled WGS sequence"/>
</dbReference>
<name>A0A4R9IR97_9LEPT</name>
<dbReference type="InterPro" id="IPR015946">
    <property type="entry name" value="KH_dom-like_a/b"/>
</dbReference>
<dbReference type="SUPFAM" id="SSF82784">
    <property type="entry name" value="OsmC-like"/>
    <property type="match status" value="1"/>
</dbReference>
<evidence type="ECO:0000313" key="2">
    <source>
        <dbReference type="EMBL" id="TGK94587.1"/>
    </source>
</evidence>
<reference evidence="2" key="1">
    <citation type="submission" date="2018-10" db="EMBL/GenBank/DDBJ databases">
        <authorList>
            <person name="Vincent A.T."/>
            <person name="Schiettekatte O."/>
            <person name="Bourhy P."/>
            <person name="Veyrier F.J."/>
            <person name="Picardeau M."/>
        </authorList>
    </citation>
    <scope>NUCLEOTIDE SEQUENCE</scope>
    <source>
        <strain evidence="2">201800281</strain>
    </source>
</reference>
<dbReference type="InterPro" id="IPR052924">
    <property type="entry name" value="OsmC/Ohr_hydroprdx_reductase"/>
</dbReference>
<dbReference type="PANTHER" id="PTHR35368">
    <property type="entry name" value="HYDROPEROXIDE REDUCTASE"/>
    <property type="match status" value="1"/>
</dbReference>
<gene>
    <name evidence="1" type="ORF">EHQ23_13740</name>
    <name evidence="2" type="ORF">EHQ26_01170</name>
</gene>
<dbReference type="Proteomes" id="UP000297394">
    <property type="component" value="Unassembled WGS sequence"/>
</dbReference>
<reference evidence="1 3" key="2">
    <citation type="journal article" date="2019" name="PLoS Negl. Trop. Dis.">
        <title>Revisiting the worldwide diversity of Leptospira species in the environment.</title>
        <authorList>
            <person name="Vincent A.T."/>
            <person name="Schiettekatte O."/>
            <person name="Bourhy P."/>
            <person name="Veyrier F.J."/>
            <person name="Picardeau M."/>
        </authorList>
    </citation>
    <scope>NUCLEOTIDE SEQUENCE [LARGE SCALE GENOMIC DNA]</scope>
    <source>
        <strain evidence="1 3">201800280</strain>
        <strain evidence="2">201800281</strain>
    </source>
</reference>
<evidence type="ECO:0000313" key="4">
    <source>
        <dbReference type="Proteomes" id="UP000297918"/>
    </source>
</evidence>
<dbReference type="OrthoDB" id="1433018at2"/>
<dbReference type="Gene3D" id="3.30.300.20">
    <property type="match status" value="1"/>
</dbReference>
<evidence type="ECO:0000313" key="1">
    <source>
        <dbReference type="EMBL" id="TGK85691.1"/>
    </source>
</evidence>
<dbReference type="InterPro" id="IPR003718">
    <property type="entry name" value="OsmC/Ohr_fam"/>
</dbReference>
<dbReference type="PANTHER" id="PTHR35368:SF1">
    <property type="entry name" value="HYDROPEROXIDE REDUCTASE"/>
    <property type="match status" value="1"/>
</dbReference>
<organism evidence="1 3">
    <name type="scientific">Leptospira bourretii</name>
    <dbReference type="NCBI Taxonomy" id="2484962"/>
    <lineage>
        <taxon>Bacteria</taxon>
        <taxon>Pseudomonadati</taxon>
        <taxon>Spirochaetota</taxon>
        <taxon>Spirochaetia</taxon>
        <taxon>Leptospirales</taxon>
        <taxon>Leptospiraceae</taxon>
        <taxon>Leptospira</taxon>
    </lineage>
</organism>
<accession>A0A4R9IR97</accession>
<proteinExistence type="predicted"/>
<dbReference type="AlphaFoldDB" id="A0A4R9IR97"/>
<dbReference type="InterPro" id="IPR036102">
    <property type="entry name" value="OsmC/Ohrsf"/>
</dbReference>
<evidence type="ECO:0000313" key="3">
    <source>
        <dbReference type="Proteomes" id="UP000297394"/>
    </source>
</evidence>
<dbReference type="RefSeq" id="WP_135747411.1">
    <property type="nucleotide sequence ID" value="NZ_RQFL01000007.1"/>
</dbReference>
<comment type="caution">
    <text evidence="1">The sequence shown here is derived from an EMBL/GenBank/DDBJ whole genome shotgun (WGS) entry which is preliminary data.</text>
</comment>
<protein>
    <submittedName>
        <fullName evidence="1">OsmC family peroxiredoxin</fullName>
    </submittedName>
</protein>
<keyword evidence="4" id="KW-1185">Reference proteome</keyword>
<sequence length="143" mass="15883">MTNSDPNAKPKMNFHVETSRVDSHTSLSRCKSAEIVLDTDMAGNPNAFNPAELLLSALSACIIKGVERVAPILHFQLKGIQVIVDGIRQDVPPKMESIRYQIIVDTEESDDRLRLLHENIKKYGTVFNTVAPGTDLAGEIRRK</sequence>
<dbReference type="Pfam" id="PF02566">
    <property type="entry name" value="OsmC"/>
    <property type="match status" value="1"/>
</dbReference>